<accession>A0A1R3HNL7</accession>
<gene>
    <name evidence="1" type="ORF">CCACVL1_18070</name>
</gene>
<protein>
    <submittedName>
        <fullName evidence="1">Uncharacterized protein</fullName>
    </submittedName>
</protein>
<organism evidence="1 2">
    <name type="scientific">Corchorus capsularis</name>
    <name type="common">Jute</name>
    <dbReference type="NCBI Taxonomy" id="210143"/>
    <lineage>
        <taxon>Eukaryota</taxon>
        <taxon>Viridiplantae</taxon>
        <taxon>Streptophyta</taxon>
        <taxon>Embryophyta</taxon>
        <taxon>Tracheophyta</taxon>
        <taxon>Spermatophyta</taxon>
        <taxon>Magnoliopsida</taxon>
        <taxon>eudicotyledons</taxon>
        <taxon>Gunneridae</taxon>
        <taxon>Pentapetalae</taxon>
        <taxon>rosids</taxon>
        <taxon>malvids</taxon>
        <taxon>Malvales</taxon>
        <taxon>Malvaceae</taxon>
        <taxon>Grewioideae</taxon>
        <taxon>Apeibeae</taxon>
        <taxon>Corchorus</taxon>
    </lineage>
</organism>
<reference evidence="1 2" key="1">
    <citation type="submission" date="2013-09" db="EMBL/GenBank/DDBJ databases">
        <title>Corchorus capsularis genome sequencing.</title>
        <authorList>
            <person name="Alam M."/>
            <person name="Haque M.S."/>
            <person name="Islam M.S."/>
            <person name="Emdad E.M."/>
            <person name="Islam M.M."/>
            <person name="Ahmed B."/>
            <person name="Halim A."/>
            <person name="Hossen Q.M.M."/>
            <person name="Hossain M.Z."/>
            <person name="Ahmed R."/>
            <person name="Khan M.M."/>
            <person name="Islam R."/>
            <person name="Rashid M.M."/>
            <person name="Khan S.A."/>
            <person name="Rahman M.S."/>
            <person name="Alam M."/>
        </authorList>
    </citation>
    <scope>NUCLEOTIDE SEQUENCE [LARGE SCALE GENOMIC DNA]</scope>
    <source>
        <strain evidence="2">cv. CVL-1</strain>
        <tissue evidence="1">Whole seedling</tissue>
    </source>
</reference>
<dbReference type="EMBL" id="AWWV01011531">
    <property type="protein sequence ID" value="OMO71791.1"/>
    <property type="molecule type" value="Genomic_DNA"/>
</dbReference>
<dbReference type="Gramene" id="OMO71791">
    <property type="protein sequence ID" value="OMO71791"/>
    <property type="gene ID" value="CCACVL1_18070"/>
</dbReference>
<proteinExistence type="predicted"/>
<sequence length="292" mass="33359">MDYSSFQIEKSLAQLEALESQLTTQCAALKVLVDVYVNQNQRSPELLEAIVNMSESNQMLYDHMVKLSHMCKASSPSLNIPKPIQEAEKKDEEDNIMALDEDNHSHETTRKNEIVEAISTNNVLVESEENGISHERRVEMEHNVEIIEESPSIECENAKVEEEVDSQAMIENLDCEEQDFLGIEAFLQPRIHGIPNDKWKLNDYFVKATTSYKGEKEMSTKLAWANTAILSLKRIGHQPITSTTMALTTLAIHGVDQDEFGELFPSLFTFRCPYNFLFHSYLIFALKWQDPP</sequence>
<name>A0A1R3HNL7_COCAP</name>
<evidence type="ECO:0000313" key="1">
    <source>
        <dbReference type="EMBL" id="OMO71791.1"/>
    </source>
</evidence>
<comment type="caution">
    <text evidence="1">The sequence shown here is derived from an EMBL/GenBank/DDBJ whole genome shotgun (WGS) entry which is preliminary data.</text>
</comment>
<dbReference type="OrthoDB" id="10347407at2759"/>
<keyword evidence="2" id="KW-1185">Reference proteome</keyword>
<dbReference type="Proteomes" id="UP000188268">
    <property type="component" value="Unassembled WGS sequence"/>
</dbReference>
<dbReference type="AlphaFoldDB" id="A0A1R3HNL7"/>
<evidence type="ECO:0000313" key="2">
    <source>
        <dbReference type="Proteomes" id="UP000188268"/>
    </source>
</evidence>